<dbReference type="SUPFAM" id="SSF103473">
    <property type="entry name" value="MFS general substrate transporter"/>
    <property type="match status" value="1"/>
</dbReference>
<keyword evidence="3" id="KW-1003">Cell membrane</keyword>
<dbReference type="InterPro" id="IPR050171">
    <property type="entry name" value="MFS_Transporters"/>
</dbReference>
<keyword evidence="10" id="KW-1185">Reference proteome</keyword>
<keyword evidence="2" id="KW-0813">Transport</keyword>
<dbReference type="EMBL" id="BAABJO010000060">
    <property type="protein sequence ID" value="GAA5142396.1"/>
    <property type="molecule type" value="Genomic_DNA"/>
</dbReference>
<dbReference type="PROSITE" id="PS50850">
    <property type="entry name" value="MFS"/>
    <property type="match status" value="1"/>
</dbReference>
<evidence type="ECO:0000256" key="1">
    <source>
        <dbReference type="ARBA" id="ARBA00004651"/>
    </source>
</evidence>
<keyword evidence="5 7" id="KW-1133">Transmembrane helix</keyword>
<dbReference type="Proteomes" id="UP001500804">
    <property type="component" value="Unassembled WGS sequence"/>
</dbReference>
<keyword evidence="4 7" id="KW-0812">Transmembrane</keyword>
<keyword evidence="6 7" id="KW-0472">Membrane</keyword>
<gene>
    <name evidence="9" type="ORF">GCM10023320_82600</name>
</gene>
<feature type="transmembrane region" description="Helical" evidence="7">
    <location>
        <begin position="48"/>
        <end position="65"/>
    </location>
</feature>
<feature type="transmembrane region" description="Helical" evidence="7">
    <location>
        <begin position="135"/>
        <end position="153"/>
    </location>
</feature>
<organism evidence="9 10">
    <name type="scientific">Pseudonocardia adelaidensis</name>
    <dbReference type="NCBI Taxonomy" id="648754"/>
    <lineage>
        <taxon>Bacteria</taxon>
        <taxon>Bacillati</taxon>
        <taxon>Actinomycetota</taxon>
        <taxon>Actinomycetes</taxon>
        <taxon>Pseudonocardiales</taxon>
        <taxon>Pseudonocardiaceae</taxon>
        <taxon>Pseudonocardia</taxon>
    </lineage>
</organism>
<evidence type="ECO:0000256" key="6">
    <source>
        <dbReference type="ARBA" id="ARBA00023136"/>
    </source>
</evidence>
<evidence type="ECO:0000256" key="7">
    <source>
        <dbReference type="SAM" id="Phobius"/>
    </source>
</evidence>
<dbReference type="Gene3D" id="1.20.1250.20">
    <property type="entry name" value="MFS general substrate transporter like domains"/>
    <property type="match status" value="1"/>
</dbReference>
<evidence type="ECO:0000313" key="9">
    <source>
        <dbReference type="EMBL" id="GAA5142396.1"/>
    </source>
</evidence>
<dbReference type="Pfam" id="PF07690">
    <property type="entry name" value="MFS_1"/>
    <property type="match status" value="1"/>
</dbReference>
<feature type="domain" description="Major facilitator superfamily (MFS) profile" evidence="8">
    <location>
        <begin position="6"/>
        <end position="392"/>
    </location>
</feature>
<evidence type="ECO:0000313" key="10">
    <source>
        <dbReference type="Proteomes" id="UP001500804"/>
    </source>
</evidence>
<dbReference type="RefSeq" id="WP_345613372.1">
    <property type="nucleotide sequence ID" value="NZ_BAABJO010000060.1"/>
</dbReference>
<evidence type="ECO:0000256" key="4">
    <source>
        <dbReference type="ARBA" id="ARBA00022692"/>
    </source>
</evidence>
<feature type="transmembrane region" description="Helical" evidence="7">
    <location>
        <begin position="165"/>
        <end position="184"/>
    </location>
</feature>
<feature type="transmembrane region" description="Helical" evidence="7">
    <location>
        <begin position="212"/>
        <end position="232"/>
    </location>
</feature>
<proteinExistence type="predicted"/>
<feature type="transmembrane region" description="Helical" evidence="7">
    <location>
        <begin position="370"/>
        <end position="391"/>
    </location>
</feature>
<protein>
    <submittedName>
        <fullName evidence="9">MFS transporter</fullName>
    </submittedName>
</protein>
<reference evidence="10" key="1">
    <citation type="journal article" date="2019" name="Int. J. Syst. Evol. Microbiol.">
        <title>The Global Catalogue of Microorganisms (GCM) 10K type strain sequencing project: providing services to taxonomists for standard genome sequencing and annotation.</title>
        <authorList>
            <consortium name="The Broad Institute Genomics Platform"/>
            <consortium name="The Broad Institute Genome Sequencing Center for Infectious Disease"/>
            <person name="Wu L."/>
            <person name="Ma J."/>
        </authorList>
    </citation>
    <scope>NUCLEOTIDE SEQUENCE [LARGE SCALE GENOMIC DNA]</scope>
    <source>
        <strain evidence="10">JCM 18302</strain>
    </source>
</reference>
<dbReference type="InterPro" id="IPR011701">
    <property type="entry name" value="MFS"/>
</dbReference>
<evidence type="ECO:0000259" key="8">
    <source>
        <dbReference type="PROSITE" id="PS50850"/>
    </source>
</evidence>
<comment type="subcellular location">
    <subcellularLocation>
        <location evidence="1">Cell membrane</location>
        <topology evidence="1">Multi-pass membrane protein</topology>
    </subcellularLocation>
</comment>
<feature type="transmembrane region" description="Helical" evidence="7">
    <location>
        <begin position="77"/>
        <end position="96"/>
    </location>
</feature>
<evidence type="ECO:0000256" key="2">
    <source>
        <dbReference type="ARBA" id="ARBA00022448"/>
    </source>
</evidence>
<sequence length="405" mass="40338">MEQQRIAGASGFWGVASAFGVTMAGTTLPTPLYPLLQRDFGFGEPTSTALYAIYAGGVVVALVLFGRTSDVIGRRRVLLAGLACAALSAVAFLGATGLSGLFLGRVLSGLSAGMVTGTATAALGELHPRGDRARAALVATVANVLGLGCGPLLSGVLATVAPAPLHLPFLVHLVLLVPAALAVWRAPEPVRRDPGVRVRIERPALPVEVRPVFVPAATAMFAVFAVFGLVTAVEPSFLVQLLGVRSPLVPAAVVFAMFAGSAAGQVASRGLPTTRALSVGCAVILVGVGGFAAALAVGSAVLLAAATVVVGGGQGVAFRGAVAAIGARAPSHQRAATMSSFFIVVYAGISVPVVLAGAASTRWGLEASGLAFTAGVALLIVVALIATATGVRRTATGASAAGRGR</sequence>
<dbReference type="PANTHER" id="PTHR23517:SF13">
    <property type="entry name" value="MAJOR FACILITATOR SUPERFAMILY MFS_1"/>
    <property type="match status" value="1"/>
</dbReference>
<feature type="transmembrane region" description="Helical" evidence="7">
    <location>
        <begin position="276"/>
        <end position="297"/>
    </location>
</feature>
<accession>A0ABP9PBQ7</accession>
<evidence type="ECO:0000256" key="3">
    <source>
        <dbReference type="ARBA" id="ARBA00022475"/>
    </source>
</evidence>
<comment type="caution">
    <text evidence="9">The sequence shown here is derived from an EMBL/GenBank/DDBJ whole genome shotgun (WGS) entry which is preliminary data.</text>
</comment>
<dbReference type="InterPro" id="IPR020846">
    <property type="entry name" value="MFS_dom"/>
</dbReference>
<dbReference type="PANTHER" id="PTHR23517">
    <property type="entry name" value="RESISTANCE PROTEIN MDTM, PUTATIVE-RELATED-RELATED"/>
    <property type="match status" value="1"/>
</dbReference>
<feature type="transmembrane region" description="Helical" evidence="7">
    <location>
        <begin position="303"/>
        <end position="327"/>
    </location>
</feature>
<feature type="transmembrane region" description="Helical" evidence="7">
    <location>
        <begin position="102"/>
        <end position="123"/>
    </location>
</feature>
<name>A0ABP9PBQ7_9PSEU</name>
<feature type="transmembrane region" description="Helical" evidence="7">
    <location>
        <begin position="244"/>
        <end position="264"/>
    </location>
</feature>
<evidence type="ECO:0000256" key="5">
    <source>
        <dbReference type="ARBA" id="ARBA00022989"/>
    </source>
</evidence>
<feature type="transmembrane region" description="Helical" evidence="7">
    <location>
        <begin position="12"/>
        <end position="36"/>
    </location>
</feature>
<dbReference type="InterPro" id="IPR036259">
    <property type="entry name" value="MFS_trans_sf"/>
</dbReference>
<feature type="transmembrane region" description="Helical" evidence="7">
    <location>
        <begin position="339"/>
        <end position="358"/>
    </location>
</feature>